<dbReference type="Proteomes" id="UP000027222">
    <property type="component" value="Unassembled WGS sequence"/>
</dbReference>
<dbReference type="AlphaFoldDB" id="A0A067SU13"/>
<organism evidence="1 2">
    <name type="scientific">Galerina marginata (strain CBS 339.88)</name>
    <dbReference type="NCBI Taxonomy" id="685588"/>
    <lineage>
        <taxon>Eukaryota</taxon>
        <taxon>Fungi</taxon>
        <taxon>Dikarya</taxon>
        <taxon>Basidiomycota</taxon>
        <taxon>Agaricomycotina</taxon>
        <taxon>Agaricomycetes</taxon>
        <taxon>Agaricomycetidae</taxon>
        <taxon>Agaricales</taxon>
        <taxon>Agaricineae</taxon>
        <taxon>Strophariaceae</taxon>
        <taxon>Galerina</taxon>
    </lineage>
</organism>
<gene>
    <name evidence="1" type="ORF">GALMADRAFT_583017</name>
</gene>
<proteinExistence type="predicted"/>
<sequence>MEITHCQSAHNPHLRLRHSTIKVPAMSQNLAKISFLGSADLVIWNAIRMSPFVAFGDQSTISARRSSAQIQGPIVKLPDGNTMLLYLRSIMHLDSQLRSCVSLTCQEPTKLGWFFENAILSNLSLSFSFTTKPRTGVLVQ</sequence>
<evidence type="ECO:0000313" key="1">
    <source>
        <dbReference type="EMBL" id="KDR74410.1"/>
    </source>
</evidence>
<evidence type="ECO:0000313" key="2">
    <source>
        <dbReference type="Proteomes" id="UP000027222"/>
    </source>
</evidence>
<accession>A0A067SU13</accession>
<dbReference type="EMBL" id="KL142383">
    <property type="protein sequence ID" value="KDR74410.1"/>
    <property type="molecule type" value="Genomic_DNA"/>
</dbReference>
<name>A0A067SU13_GALM3</name>
<protein>
    <submittedName>
        <fullName evidence="1">Uncharacterized protein</fullName>
    </submittedName>
</protein>
<dbReference type="HOGENOM" id="CLU_1835309_0_0_1"/>
<reference evidence="2" key="1">
    <citation type="journal article" date="2014" name="Proc. Natl. Acad. Sci. U.S.A.">
        <title>Extensive sampling of basidiomycete genomes demonstrates inadequacy of the white-rot/brown-rot paradigm for wood decay fungi.</title>
        <authorList>
            <person name="Riley R."/>
            <person name="Salamov A.A."/>
            <person name="Brown D.W."/>
            <person name="Nagy L.G."/>
            <person name="Floudas D."/>
            <person name="Held B.W."/>
            <person name="Levasseur A."/>
            <person name="Lombard V."/>
            <person name="Morin E."/>
            <person name="Otillar R."/>
            <person name="Lindquist E.A."/>
            <person name="Sun H."/>
            <person name="LaButti K.M."/>
            <person name="Schmutz J."/>
            <person name="Jabbour D."/>
            <person name="Luo H."/>
            <person name="Baker S.E."/>
            <person name="Pisabarro A.G."/>
            <person name="Walton J.D."/>
            <person name="Blanchette R.A."/>
            <person name="Henrissat B."/>
            <person name="Martin F."/>
            <person name="Cullen D."/>
            <person name="Hibbett D.S."/>
            <person name="Grigoriev I.V."/>
        </authorList>
    </citation>
    <scope>NUCLEOTIDE SEQUENCE [LARGE SCALE GENOMIC DNA]</scope>
    <source>
        <strain evidence="2">CBS 339.88</strain>
    </source>
</reference>
<keyword evidence="2" id="KW-1185">Reference proteome</keyword>